<proteinExistence type="inferred from homology"/>
<evidence type="ECO:0000256" key="5">
    <source>
        <dbReference type="ARBA" id="ARBA00023172"/>
    </source>
</evidence>
<dbReference type="NCBIfam" id="NF001464">
    <property type="entry name" value="PRK00321.1-5"/>
    <property type="match status" value="1"/>
</dbReference>
<dbReference type="Proteomes" id="UP001235760">
    <property type="component" value="Unassembled WGS sequence"/>
</dbReference>
<organism evidence="7 8">
    <name type="scientific">Leptothrix discophora</name>
    <dbReference type="NCBI Taxonomy" id="89"/>
    <lineage>
        <taxon>Bacteria</taxon>
        <taxon>Pseudomonadati</taxon>
        <taxon>Pseudomonadota</taxon>
        <taxon>Betaproteobacteria</taxon>
        <taxon>Burkholderiales</taxon>
        <taxon>Sphaerotilaceae</taxon>
        <taxon>Leptothrix</taxon>
    </lineage>
</organism>
<dbReference type="Pfam" id="PF04381">
    <property type="entry name" value="RdgC"/>
    <property type="match status" value="1"/>
</dbReference>
<gene>
    <name evidence="7" type="ORF">Q8X39_12655</name>
</gene>
<evidence type="ECO:0000256" key="2">
    <source>
        <dbReference type="ARBA" id="ARBA00008657"/>
    </source>
</evidence>
<sequence length="344" mass="37347">MFKNLLIYRLAETWQPDLAALQEAADAATFIPCGATQPISAGWVAPRGRAHGTLVEPVGGHWLMRLMVEQKVLPGSVVKRRIDEMAERIEADTGRKPGKKQRKDMKDQAQLELLPQAFTRQIGLPVWIAPEQGLLMIDAASTARADEVITLLTKGLAGFSIEPIHTALAPSTAMAGWLLAGATHAADGEPPEAAIEPPAVFTIDRDCELKAPDESKSVVRYARHPLDTDEVRSHIEQGKRPTRLALTWNGRVSFMLTEQMVLKKIEFLDGVHEGQPTGNSRDADEAFDADAAIATGELIRLIPDLLDALGGEQQPGLYAPVDAPAALPPRLPDTPASDEPPPWE</sequence>
<evidence type="ECO:0000313" key="8">
    <source>
        <dbReference type="Proteomes" id="UP001235760"/>
    </source>
</evidence>
<dbReference type="InterPro" id="IPR007476">
    <property type="entry name" value="RdgC"/>
</dbReference>
<keyword evidence="4" id="KW-0963">Cytoplasm</keyword>
<dbReference type="RefSeq" id="WP_305750045.1">
    <property type="nucleotide sequence ID" value="NZ_JAUZEE010000006.1"/>
</dbReference>
<keyword evidence="8" id="KW-1185">Reference proteome</keyword>
<dbReference type="NCBIfam" id="NF001463">
    <property type="entry name" value="PRK00321.1-4"/>
    <property type="match status" value="1"/>
</dbReference>
<evidence type="ECO:0000256" key="1">
    <source>
        <dbReference type="ARBA" id="ARBA00004453"/>
    </source>
</evidence>
<evidence type="ECO:0000256" key="6">
    <source>
        <dbReference type="SAM" id="MobiDB-lite"/>
    </source>
</evidence>
<dbReference type="EMBL" id="JAUZEE010000006">
    <property type="protein sequence ID" value="MDP4301492.1"/>
    <property type="molecule type" value="Genomic_DNA"/>
</dbReference>
<protein>
    <recommendedName>
        <fullName evidence="3">Recombination-associated protein RdgC</fullName>
    </recommendedName>
</protein>
<keyword evidence="5" id="KW-0233">DNA recombination</keyword>
<dbReference type="PANTHER" id="PTHR38103:SF1">
    <property type="entry name" value="RECOMBINATION-ASSOCIATED PROTEIN RDGC"/>
    <property type="match status" value="1"/>
</dbReference>
<comment type="caution">
    <text evidence="7">The sequence shown here is derived from an EMBL/GenBank/DDBJ whole genome shotgun (WGS) entry which is preliminary data.</text>
</comment>
<name>A0ABT9G4T0_LEPDI</name>
<reference evidence="7 8" key="1">
    <citation type="submission" date="2023-08" db="EMBL/GenBank/DDBJ databases">
        <authorList>
            <person name="Roldan D.M."/>
            <person name="Menes R.J."/>
        </authorList>
    </citation>
    <scope>NUCLEOTIDE SEQUENCE [LARGE SCALE GENOMIC DNA]</scope>
    <source>
        <strain evidence="7 8">CCM 2812</strain>
    </source>
</reference>
<feature type="region of interest" description="Disordered" evidence="6">
    <location>
        <begin position="312"/>
        <end position="344"/>
    </location>
</feature>
<evidence type="ECO:0000313" key="7">
    <source>
        <dbReference type="EMBL" id="MDP4301492.1"/>
    </source>
</evidence>
<evidence type="ECO:0000256" key="4">
    <source>
        <dbReference type="ARBA" id="ARBA00022490"/>
    </source>
</evidence>
<evidence type="ECO:0000256" key="3">
    <source>
        <dbReference type="ARBA" id="ARBA00022296"/>
    </source>
</evidence>
<feature type="compositionally biased region" description="Pro residues" evidence="6">
    <location>
        <begin position="326"/>
        <end position="344"/>
    </location>
</feature>
<comment type="similarity">
    <text evidence="2">Belongs to the RdgC family.</text>
</comment>
<accession>A0ABT9G4T0</accession>
<comment type="subcellular location">
    <subcellularLocation>
        <location evidence="1">Cytoplasm</location>
        <location evidence="1">Nucleoid</location>
    </subcellularLocation>
</comment>
<dbReference type="PANTHER" id="PTHR38103">
    <property type="entry name" value="RECOMBINATION-ASSOCIATED PROTEIN RDGC"/>
    <property type="match status" value="1"/>
</dbReference>